<name>A0ABS6FTA1_9BACL</name>
<keyword evidence="2" id="KW-1185">Reference proteome</keyword>
<evidence type="ECO:0000313" key="1">
    <source>
        <dbReference type="EMBL" id="MBU5672628.1"/>
    </source>
</evidence>
<dbReference type="Proteomes" id="UP000743001">
    <property type="component" value="Unassembled WGS sequence"/>
</dbReference>
<evidence type="ECO:0000313" key="2">
    <source>
        <dbReference type="Proteomes" id="UP000743001"/>
    </source>
</evidence>
<proteinExistence type="predicted"/>
<comment type="caution">
    <text evidence="1">The sequence shown here is derived from an EMBL/GenBank/DDBJ whole genome shotgun (WGS) entry which is preliminary data.</text>
</comment>
<reference evidence="1 2" key="1">
    <citation type="submission" date="2021-06" db="EMBL/GenBank/DDBJ databases">
        <authorList>
            <person name="Sun Q."/>
            <person name="Li D."/>
        </authorList>
    </citation>
    <scope>NUCLEOTIDE SEQUENCE [LARGE SCALE GENOMIC DNA]</scope>
    <source>
        <strain evidence="1 2">MSJ-6</strain>
    </source>
</reference>
<accession>A0ABS6FTA1</accession>
<gene>
    <name evidence="1" type="ORF">KQJ23_12400</name>
</gene>
<dbReference type="EMBL" id="JAHLQJ010000010">
    <property type="protein sequence ID" value="MBU5672628.1"/>
    <property type="molecule type" value="Genomic_DNA"/>
</dbReference>
<sequence length="70" mass="8656">MSEIKYKYFYMVEWFDKVELILAESTEEALLLFFKHQKEEREKNDMRLSFDPRELKVRQLQREDLVVKAP</sequence>
<protein>
    <recommendedName>
        <fullName evidence="3">DUF3906 family protein</fullName>
    </recommendedName>
</protein>
<organism evidence="1 2">
    <name type="scientific">Paenibacillus brevis</name>
    <dbReference type="NCBI Taxonomy" id="2841508"/>
    <lineage>
        <taxon>Bacteria</taxon>
        <taxon>Bacillati</taxon>
        <taxon>Bacillota</taxon>
        <taxon>Bacilli</taxon>
        <taxon>Bacillales</taxon>
        <taxon>Paenibacillaceae</taxon>
        <taxon>Paenibacillus</taxon>
    </lineage>
</organism>
<evidence type="ECO:0008006" key="3">
    <source>
        <dbReference type="Google" id="ProtNLM"/>
    </source>
</evidence>